<name>A0A2S7U189_9BACT</name>
<evidence type="ECO:0000313" key="2">
    <source>
        <dbReference type="Proteomes" id="UP000239907"/>
    </source>
</evidence>
<gene>
    <name evidence="1" type="ORF">BSZ32_09850</name>
</gene>
<dbReference type="EMBL" id="MQWA01000001">
    <property type="protein sequence ID" value="PQJ28769.1"/>
    <property type="molecule type" value="Genomic_DNA"/>
</dbReference>
<accession>A0A2S7U189</accession>
<dbReference type="Gene3D" id="2.160.20.10">
    <property type="entry name" value="Single-stranded right-handed beta-helix, Pectin lyase-like"/>
    <property type="match status" value="1"/>
</dbReference>
<dbReference type="SUPFAM" id="SSF51126">
    <property type="entry name" value="Pectin lyase-like"/>
    <property type="match status" value="1"/>
</dbReference>
<evidence type="ECO:0000313" key="1">
    <source>
        <dbReference type="EMBL" id="PQJ28769.1"/>
    </source>
</evidence>
<organism evidence="1 2">
    <name type="scientific">Rubritalea profundi</name>
    <dbReference type="NCBI Taxonomy" id="1658618"/>
    <lineage>
        <taxon>Bacteria</taxon>
        <taxon>Pseudomonadati</taxon>
        <taxon>Verrucomicrobiota</taxon>
        <taxon>Verrucomicrobiia</taxon>
        <taxon>Verrucomicrobiales</taxon>
        <taxon>Rubritaleaceae</taxon>
        <taxon>Rubritalea</taxon>
    </lineage>
</organism>
<sequence>MATLIVTLASLHIHAADVTSVETEANSSSKSTTIVQKVEQKPSGEAMKWVHTFAEDGDYQIAQAWVHIVDGTSVTVTISINGKPFKTHRFTKGQKIEPYDAPLFRFPIRIEKRKGGDKIEVACTPEPNTRYELSYRLAFGTPTFTGLPVFAVKDYGAKGDGKHNDLPAVWKATAAAEKAGGGIVRFDKGANYRLVLDKPEAYKKKQYVFRLKNSRNLKFEGNGSFLNIHPEKLALAHINECENIQIDGFIQTFTPQPYYQGVVSAIEPEKLYMDIQVPARYGIPEVGKARQAMFFARPLSDPLKSPVPDYISCGHLYIDRTESLSEQPCKIRVHFRKDHRAKLKKALVDGVEGNPLIMPHQRYGHSSGEHLCIESSGRISMTNLWIQSIANFGIVPKYNWGPVTFSKVDIRTPKPKTERFVSWRDGFHVRDNRMGILIEDGRFDGGLMYDDIFSPHSMLNKVEKVKRLAGGRLEVTLYGLSPMFMYKPGDWVSAWDPKQKNTGKGIARVVETVQGSETRPKGANHRFLIRLDRTVDLRVGDFLFHEETINWDMVIRRCINSKLGKHGSTRWRTPVSIEDCQFDNISIHIYGGNKATLERPRPRHIVFKDSIIGERTGFHCNDAWDVSLQNLTIDSAAQSIFKNSAMVNCRNVSWKNASKVPIVAKDGTTIRFFGRNSINKKKIQLRKHIETHDSKVEFMNGRVKE</sequence>
<protein>
    <submittedName>
        <fullName evidence="1">Uncharacterized protein</fullName>
    </submittedName>
</protein>
<dbReference type="Proteomes" id="UP000239907">
    <property type="component" value="Unassembled WGS sequence"/>
</dbReference>
<keyword evidence="2" id="KW-1185">Reference proteome</keyword>
<dbReference type="InterPro" id="IPR011050">
    <property type="entry name" value="Pectin_lyase_fold/virulence"/>
</dbReference>
<dbReference type="InterPro" id="IPR012334">
    <property type="entry name" value="Pectin_lyas_fold"/>
</dbReference>
<reference evidence="1 2" key="1">
    <citation type="submission" date="2016-12" db="EMBL/GenBank/DDBJ databases">
        <title>Study of bacterial adaptation to deep sea.</title>
        <authorList>
            <person name="Song J."/>
            <person name="Yoshizawa S."/>
            <person name="Kogure K."/>
        </authorList>
    </citation>
    <scope>NUCLEOTIDE SEQUENCE [LARGE SCALE GENOMIC DNA]</scope>
    <source>
        <strain evidence="1 2">SAORIC-165</strain>
    </source>
</reference>
<dbReference type="AlphaFoldDB" id="A0A2S7U189"/>
<dbReference type="RefSeq" id="WP_129589695.1">
    <property type="nucleotide sequence ID" value="NZ_MQWA01000001.1"/>
</dbReference>
<dbReference type="OrthoDB" id="175424at2"/>
<proteinExistence type="predicted"/>
<comment type="caution">
    <text evidence="1">The sequence shown here is derived from an EMBL/GenBank/DDBJ whole genome shotgun (WGS) entry which is preliminary data.</text>
</comment>